<dbReference type="EMBL" id="CAJPIZ010010896">
    <property type="protein sequence ID" value="CAG2112817.1"/>
    <property type="molecule type" value="Genomic_DNA"/>
</dbReference>
<dbReference type="Pfam" id="PF00067">
    <property type="entry name" value="p450"/>
    <property type="match status" value="1"/>
</dbReference>
<dbReference type="PRINTS" id="PR00385">
    <property type="entry name" value="P450"/>
</dbReference>
<dbReference type="InterPro" id="IPR001128">
    <property type="entry name" value="Cyt_P450"/>
</dbReference>
<dbReference type="Gene3D" id="1.10.630.10">
    <property type="entry name" value="Cytochrome P450"/>
    <property type="match status" value="1"/>
</dbReference>
<keyword evidence="5 7" id="KW-0408">Iron</keyword>
<dbReference type="PRINTS" id="PR00463">
    <property type="entry name" value="EP450I"/>
</dbReference>
<evidence type="ECO:0000256" key="4">
    <source>
        <dbReference type="ARBA" id="ARBA00023002"/>
    </source>
</evidence>
<feature type="non-terminal residue" evidence="9">
    <location>
        <position position="421"/>
    </location>
</feature>
<accession>A0A7R9L0A2</accession>
<evidence type="ECO:0000256" key="1">
    <source>
        <dbReference type="ARBA" id="ARBA00010617"/>
    </source>
</evidence>
<dbReference type="InterPro" id="IPR017972">
    <property type="entry name" value="Cyt_P450_CS"/>
</dbReference>
<dbReference type="GO" id="GO:0042448">
    <property type="term" value="P:progesterone metabolic process"/>
    <property type="evidence" value="ECO:0007669"/>
    <property type="project" value="TreeGrafter"/>
</dbReference>
<dbReference type="SUPFAM" id="SSF48264">
    <property type="entry name" value="Cytochrome P450"/>
    <property type="match status" value="1"/>
</dbReference>
<evidence type="ECO:0000256" key="5">
    <source>
        <dbReference type="ARBA" id="ARBA00023004"/>
    </source>
</evidence>
<protein>
    <recommendedName>
        <fullName evidence="11">Cytochrome P450</fullName>
    </recommendedName>
</protein>
<keyword evidence="4 8" id="KW-0560">Oxidoreductase</keyword>
<keyword evidence="6 8" id="KW-0503">Monooxygenase</keyword>
<evidence type="ECO:0000256" key="3">
    <source>
        <dbReference type="ARBA" id="ARBA00022723"/>
    </source>
</evidence>
<keyword evidence="2 7" id="KW-0349">Heme</keyword>
<dbReference type="OrthoDB" id="1844152at2759"/>
<dbReference type="InterPro" id="IPR036396">
    <property type="entry name" value="Cyt_P450_sf"/>
</dbReference>
<keyword evidence="10" id="KW-1185">Reference proteome</keyword>
<evidence type="ECO:0000313" key="10">
    <source>
        <dbReference type="Proteomes" id="UP000759131"/>
    </source>
</evidence>
<dbReference type="InterPro" id="IPR002401">
    <property type="entry name" value="Cyt_P450_E_grp-I"/>
</dbReference>
<dbReference type="GO" id="GO:0020037">
    <property type="term" value="F:heme binding"/>
    <property type="evidence" value="ECO:0007669"/>
    <property type="project" value="InterPro"/>
</dbReference>
<name>A0A7R9L0A2_9ACAR</name>
<keyword evidence="3 7" id="KW-0479">Metal-binding</keyword>
<evidence type="ECO:0008006" key="11">
    <source>
        <dbReference type="Google" id="ProtNLM"/>
    </source>
</evidence>
<evidence type="ECO:0000256" key="2">
    <source>
        <dbReference type="ARBA" id="ARBA00022617"/>
    </source>
</evidence>
<dbReference type="GO" id="GO:0042446">
    <property type="term" value="P:hormone biosynthetic process"/>
    <property type="evidence" value="ECO:0007669"/>
    <property type="project" value="TreeGrafter"/>
</dbReference>
<dbReference type="GO" id="GO:0004508">
    <property type="term" value="F:steroid 17-alpha-monooxygenase activity"/>
    <property type="evidence" value="ECO:0007669"/>
    <property type="project" value="TreeGrafter"/>
</dbReference>
<feature type="binding site" description="axial binding residue" evidence="7">
    <location>
        <position position="377"/>
    </location>
    <ligand>
        <name>heme</name>
        <dbReference type="ChEBI" id="CHEBI:30413"/>
    </ligand>
    <ligandPart>
        <name>Fe</name>
        <dbReference type="ChEBI" id="CHEBI:18248"/>
    </ligandPart>
</feature>
<evidence type="ECO:0000256" key="6">
    <source>
        <dbReference type="ARBA" id="ARBA00023033"/>
    </source>
</evidence>
<reference evidence="9" key="1">
    <citation type="submission" date="2020-11" db="EMBL/GenBank/DDBJ databases">
        <authorList>
            <person name="Tran Van P."/>
        </authorList>
    </citation>
    <scope>NUCLEOTIDE SEQUENCE</scope>
</reference>
<dbReference type="EMBL" id="OC865471">
    <property type="protein sequence ID" value="CAD7632387.1"/>
    <property type="molecule type" value="Genomic_DNA"/>
</dbReference>
<organism evidence="9">
    <name type="scientific">Medioppia subpectinata</name>
    <dbReference type="NCBI Taxonomy" id="1979941"/>
    <lineage>
        <taxon>Eukaryota</taxon>
        <taxon>Metazoa</taxon>
        <taxon>Ecdysozoa</taxon>
        <taxon>Arthropoda</taxon>
        <taxon>Chelicerata</taxon>
        <taxon>Arachnida</taxon>
        <taxon>Acari</taxon>
        <taxon>Acariformes</taxon>
        <taxon>Sarcoptiformes</taxon>
        <taxon>Oribatida</taxon>
        <taxon>Brachypylina</taxon>
        <taxon>Oppioidea</taxon>
        <taxon>Oppiidae</taxon>
        <taxon>Medioppia</taxon>
    </lineage>
</organism>
<comment type="similarity">
    <text evidence="1 8">Belongs to the cytochrome P450 family.</text>
</comment>
<evidence type="ECO:0000313" key="9">
    <source>
        <dbReference type="EMBL" id="CAD7632387.1"/>
    </source>
</evidence>
<dbReference type="PANTHER" id="PTHR24289">
    <property type="entry name" value="STEROID 17-ALPHA-HYDROXYLASE/17,20 LYASE"/>
    <property type="match status" value="1"/>
</dbReference>
<dbReference type="Proteomes" id="UP000759131">
    <property type="component" value="Unassembled WGS sequence"/>
</dbReference>
<evidence type="ECO:0000256" key="7">
    <source>
        <dbReference type="PIRSR" id="PIRSR602401-1"/>
    </source>
</evidence>
<dbReference type="PANTHER" id="PTHR24289:SF20">
    <property type="entry name" value="STEROID 17-ALPHA-HYDROXYLASE_17,20 LYASE"/>
    <property type="match status" value="1"/>
</dbReference>
<dbReference type="AlphaFoldDB" id="A0A7R9L0A2"/>
<sequence length="421" mass="49016">MSKIYGPVFTLWIGPLPFVFICDLNMARESFNKIDFTGRPLSQLGSIYCNAKHKDVIYDDYIYIKIDNRKYAKSKALSELVDHNVCQMVRRIIADNEGMDRPFSSHDYVYDVFANILASIVFSEKLDSEQAELKMLKYITSDFQTDLGNTLFLYEFIPVLRYFMANPLIKYKQHFDHLMDYTRNIYQKHDQTYDGNNLRDFCDILIAAKHDAIADDKRTAPYFTDDNLPAVLIDMFTAGTETSQTTFQWILLYLAYYPNYQDKLRAEISREIGDRVPVVDDKCRLNYTMAFISEILRHRNPLPIGLFHKTMVNTKLAGHSIPENTKIVLNQYSILTDPKHWENADVFEPERFLDNGGEFIRTKPAAYIPFSYGRRICPGETLAINDIFLVLLTNDYRIELYNEHGRENNLNQLEPHAANTN</sequence>
<dbReference type="GO" id="GO:0005506">
    <property type="term" value="F:iron ion binding"/>
    <property type="evidence" value="ECO:0007669"/>
    <property type="project" value="InterPro"/>
</dbReference>
<comment type="cofactor">
    <cofactor evidence="7">
        <name>heme</name>
        <dbReference type="ChEBI" id="CHEBI:30413"/>
    </cofactor>
</comment>
<evidence type="ECO:0000256" key="8">
    <source>
        <dbReference type="RuleBase" id="RU000461"/>
    </source>
</evidence>
<dbReference type="PROSITE" id="PS00086">
    <property type="entry name" value="CYTOCHROME_P450"/>
    <property type="match status" value="1"/>
</dbReference>
<gene>
    <name evidence="9" type="ORF">OSB1V03_LOCUS12790</name>
</gene>
<proteinExistence type="inferred from homology"/>